<gene>
    <name evidence="8" type="ORF">Poli38472_007353</name>
</gene>
<evidence type="ECO:0000313" key="9">
    <source>
        <dbReference type="Proteomes" id="UP000794436"/>
    </source>
</evidence>
<dbReference type="Proteomes" id="UP000794436">
    <property type="component" value="Unassembled WGS sequence"/>
</dbReference>
<evidence type="ECO:0000313" key="8">
    <source>
        <dbReference type="EMBL" id="TMW59208.1"/>
    </source>
</evidence>
<reference evidence="8" key="1">
    <citation type="submission" date="2019-03" db="EMBL/GenBank/DDBJ databases">
        <title>Long read genome sequence of the mycoparasitic Pythium oligandrum ATCC 38472 isolated from sugarbeet rhizosphere.</title>
        <authorList>
            <person name="Gaulin E."/>
        </authorList>
    </citation>
    <scope>NUCLEOTIDE SEQUENCE</scope>
    <source>
        <strain evidence="8">ATCC 38472_TT</strain>
    </source>
</reference>
<evidence type="ECO:0000256" key="5">
    <source>
        <dbReference type="ARBA" id="ARBA00022989"/>
    </source>
</evidence>
<comment type="caution">
    <text evidence="8">The sequence shown here is derived from an EMBL/GenBank/DDBJ whole genome shotgun (WGS) entry which is preliminary data.</text>
</comment>
<dbReference type="PANTHER" id="PTHR31585:SF5">
    <property type="entry name" value="RNA-BINDING S4 DOMAIN-CONTAINING PROTEIN"/>
    <property type="match status" value="1"/>
</dbReference>
<protein>
    <submittedName>
        <fullName evidence="8">Uncharacterized protein</fullName>
    </submittedName>
</protein>
<keyword evidence="4 7" id="KW-0812">Transmembrane</keyword>
<proteinExistence type="inferred from homology"/>
<dbReference type="SUPFAM" id="SSF103473">
    <property type="entry name" value="MFS general substrate transporter"/>
    <property type="match status" value="1"/>
</dbReference>
<dbReference type="PANTHER" id="PTHR31585">
    <property type="entry name" value="FOLATE-BIOPTERIN TRANSPORTER 1, CHLOROPLASTIC"/>
    <property type="match status" value="1"/>
</dbReference>
<evidence type="ECO:0000256" key="2">
    <source>
        <dbReference type="ARBA" id="ARBA00007015"/>
    </source>
</evidence>
<dbReference type="AlphaFoldDB" id="A0A8K1CA34"/>
<feature type="transmembrane region" description="Helical" evidence="7">
    <location>
        <begin position="7"/>
        <end position="25"/>
    </location>
</feature>
<sequence>MIMITSLCVNALDALVSFITVWVVYRNQWFFLGLPIAYNLPYGVNFLIGTFVTVELVGQGNEGAMYGLLTTVSNLSSPFAATISKIIDRNWDLSNARIQEDSHGVRADITYTFVIMYATSIFSWVFLFFLPKQKAETQELVRTGGSSKLLGALTLFYIFFALVWSWSTSWAFSTAPRA</sequence>
<dbReference type="GO" id="GO:0016020">
    <property type="term" value="C:membrane"/>
    <property type="evidence" value="ECO:0007669"/>
    <property type="project" value="UniProtKB-SubCell"/>
</dbReference>
<evidence type="ECO:0000256" key="3">
    <source>
        <dbReference type="ARBA" id="ARBA00022448"/>
    </source>
</evidence>
<keyword evidence="3" id="KW-0813">Transport</keyword>
<keyword evidence="6 7" id="KW-0472">Membrane</keyword>
<comment type="similarity">
    <text evidence="2">Belongs to the major facilitator superfamily. Folate-biopterin transporter (TC 2.A.71) family.</text>
</comment>
<keyword evidence="9" id="KW-1185">Reference proteome</keyword>
<evidence type="ECO:0000256" key="1">
    <source>
        <dbReference type="ARBA" id="ARBA00004141"/>
    </source>
</evidence>
<dbReference type="InterPro" id="IPR036259">
    <property type="entry name" value="MFS_trans_sf"/>
</dbReference>
<organism evidence="8 9">
    <name type="scientific">Pythium oligandrum</name>
    <name type="common">Mycoparasitic fungus</name>
    <dbReference type="NCBI Taxonomy" id="41045"/>
    <lineage>
        <taxon>Eukaryota</taxon>
        <taxon>Sar</taxon>
        <taxon>Stramenopiles</taxon>
        <taxon>Oomycota</taxon>
        <taxon>Peronosporomycetes</taxon>
        <taxon>Pythiales</taxon>
        <taxon>Pythiaceae</taxon>
        <taxon>Pythium</taxon>
    </lineage>
</organism>
<dbReference type="OrthoDB" id="76714at2759"/>
<evidence type="ECO:0000256" key="4">
    <source>
        <dbReference type="ARBA" id="ARBA00022692"/>
    </source>
</evidence>
<evidence type="ECO:0000256" key="6">
    <source>
        <dbReference type="ARBA" id="ARBA00023136"/>
    </source>
</evidence>
<dbReference type="InterPro" id="IPR039309">
    <property type="entry name" value="BT1"/>
</dbReference>
<name>A0A8K1CA34_PYTOL</name>
<evidence type="ECO:0000256" key="7">
    <source>
        <dbReference type="SAM" id="Phobius"/>
    </source>
</evidence>
<keyword evidence="5 7" id="KW-1133">Transmembrane helix</keyword>
<comment type="subcellular location">
    <subcellularLocation>
        <location evidence="1">Membrane</location>
        <topology evidence="1">Multi-pass membrane protein</topology>
    </subcellularLocation>
</comment>
<feature type="transmembrane region" description="Helical" evidence="7">
    <location>
        <begin position="109"/>
        <end position="129"/>
    </location>
</feature>
<dbReference type="EMBL" id="SPLM01000110">
    <property type="protein sequence ID" value="TMW59208.1"/>
    <property type="molecule type" value="Genomic_DNA"/>
</dbReference>
<feature type="transmembrane region" description="Helical" evidence="7">
    <location>
        <begin position="149"/>
        <end position="167"/>
    </location>
</feature>
<accession>A0A8K1CA34</accession>